<protein>
    <submittedName>
        <fullName evidence="1">Uncharacterized protein</fullName>
    </submittedName>
</protein>
<sequence length="416" mass="48321">MAADSAVTVTNGDRTKIYNTATKIFRMSLDNPVGVMMFSSTEFIGTPWDVIFKLYRDTRGKQSFNTLEEYAKNFVDFLSAENYFSSVKSQKDYFISELSKFYYTIRDEVIDDYQRKINDMTEEEASEVDSDEILHFMLESKLKYALELYSEKDISPEFEDYTIDNLSSYGNEYFKELMELCEEDHLPTDMQKQWEESFLAYIRSQFYYNGSGIVFVGYGSKDIYPSLLPIYISGAFDHRLRYYFDHDAKQSVTTDDRAFICPFAQTDVMMTLMKGVAPDMFEIIDSQHKKSMQKVKDNIVEKLKESNVSQDVIDKVVESAQDKIQEEFQDNVLEYIQEEYIDGIIDAVDSFSIADMANMGESLISVTNLQRHISSSDESVGGPIDVAVITRSEGFIWIKHKDWFRQDLNPNTRFFE</sequence>
<reference evidence="2" key="1">
    <citation type="submission" date="2016-10" db="EMBL/GenBank/DDBJ databases">
        <authorList>
            <person name="de Groot N.N."/>
        </authorList>
    </citation>
    <scope>NUCLEOTIDE SEQUENCE [LARGE SCALE GENOMIC DNA]</scope>
    <source>
        <strain evidence="2">BP1-145</strain>
    </source>
</reference>
<comment type="caution">
    <text evidence="1">The sequence shown here is derived from an EMBL/GenBank/DDBJ whole genome shotgun (WGS) entry which is preliminary data.</text>
</comment>
<accession>A0A1H0D154</accession>
<organism evidence="1 2">
    <name type="scientific">Prevotella communis</name>
    <dbReference type="NCBI Taxonomy" id="2913614"/>
    <lineage>
        <taxon>Bacteria</taxon>
        <taxon>Pseudomonadati</taxon>
        <taxon>Bacteroidota</taxon>
        <taxon>Bacteroidia</taxon>
        <taxon>Bacteroidales</taxon>
        <taxon>Prevotellaceae</taxon>
        <taxon>Prevotella</taxon>
    </lineage>
</organism>
<name>A0A1H0D154_9BACT</name>
<proteinExistence type="predicted"/>
<evidence type="ECO:0000313" key="2">
    <source>
        <dbReference type="Proteomes" id="UP000199134"/>
    </source>
</evidence>
<evidence type="ECO:0000313" key="1">
    <source>
        <dbReference type="EMBL" id="SDN63894.1"/>
    </source>
</evidence>
<dbReference type="EMBL" id="FNIW01000001">
    <property type="protein sequence ID" value="SDN63894.1"/>
    <property type="molecule type" value="Genomic_DNA"/>
</dbReference>
<dbReference type="AlphaFoldDB" id="A0A1H0D154"/>
<dbReference type="Proteomes" id="UP000199134">
    <property type="component" value="Unassembled WGS sequence"/>
</dbReference>
<gene>
    <name evidence="1" type="ORF">SAMN04487900_101213</name>
</gene>